<gene>
    <name evidence="2" type="ORF">J2X21_000785</name>
</gene>
<evidence type="ECO:0000313" key="2">
    <source>
        <dbReference type="EMBL" id="MDR7331673.1"/>
    </source>
</evidence>
<keyword evidence="3" id="KW-1185">Reference proteome</keyword>
<protein>
    <recommendedName>
        <fullName evidence="4">DUF222 domain-containing protein</fullName>
    </recommendedName>
</protein>
<sequence>MRADEPAKAAERVRAAPAAAAASDAPAVVVRRANAETPPPVSDPVSGGVATADAMQIPPTGLEFCDVRRVSADELRRWKADPVHGKAQAADIEAQMQRQGEAALAQIAARLAAGSERQQVAARLLMRDADGAALLAQRSSDAQAYQMALTACGSHVAPETPNCARLDARRWAELDPSDARPWLRLMDAALQRRDPAAVDEALAQAAARPRLSRGEYLLEAQAMAAAPAAPDVAGFGNALVMTIGFDAAMMGVDMGAPIRACKGDALKDAMRLAHCRAVARQVLAGATDLIDATLAQKLADRVGLPPEQQAHDAATLKTAGQRLSQHMSEDIGMDCAGMRRIHRLSATRAADGDLAMALALLPARPAR</sequence>
<proteinExistence type="predicted"/>
<organism evidence="2 3">
    <name type="scientific">Roseateles asaccharophilus</name>
    <dbReference type="NCBI Taxonomy" id="582607"/>
    <lineage>
        <taxon>Bacteria</taxon>
        <taxon>Pseudomonadati</taxon>
        <taxon>Pseudomonadota</taxon>
        <taxon>Betaproteobacteria</taxon>
        <taxon>Burkholderiales</taxon>
        <taxon>Sphaerotilaceae</taxon>
        <taxon>Roseateles</taxon>
    </lineage>
</organism>
<reference evidence="2 3" key="1">
    <citation type="submission" date="2023-07" db="EMBL/GenBank/DDBJ databases">
        <title>Sorghum-associated microbial communities from plants grown in Nebraska, USA.</title>
        <authorList>
            <person name="Schachtman D."/>
        </authorList>
    </citation>
    <scope>NUCLEOTIDE SEQUENCE [LARGE SCALE GENOMIC DNA]</scope>
    <source>
        <strain evidence="2 3">BE316</strain>
    </source>
</reference>
<dbReference type="RefSeq" id="WP_310325131.1">
    <property type="nucleotide sequence ID" value="NZ_JAVDXV010000001.1"/>
</dbReference>
<evidence type="ECO:0000313" key="3">
    <source>
        <dbReference type="Proteomes" id="UP001180825"/>
    </source>
</evidence>
<name>A0ABU2A3A2_9BURK</name>
<evidence type="ECO:0000256" key="1">
    <source>
        <dbReference type="SAM" id="MobiDB-lite"/>
    </source>
</evidence>
<feature type="compositionally biased region" description="Basic and acidic residues" evidence="1">
    <location>
        <begin position="1"/>
        <end position="14"/>
    </location>
</feature>
<comment type="caution">
    <text evidence="2">The sequence shown here is derived from an EMBL/GenBank/DDBJ whole genome shotgun (WGS) entry which is preliminary data.</text>
</comment>
<dbReference type="EMBL" id="JAVDXV010000001">
    <property type="protein sequence ID" value="MDR7331673.1"/>
    <property type="molecule type" value="Genomic_DNA"/>
</dbReference>
<feature type="region of interest" description="Disordered" evidence="1">
    <location>
        <begin position="1"/>
        <end position="27"/>
    </location>
</feature>
<dbReference type="Proteomes" id="UP001180825">
    <property type="component" value="Unassembled WGS sequence"/>
</dbReference>
<accession>A0ABU2A3A2</accession>
<evidence type="ECO:0008006" key="4">
    <source>
        <dbReference type="Google" id="ProtNLM"/>
    </source>
</evidence>
<feature type="compositionally biased region" description="Low complexity" evidence="1">
    <location>
        <begin position="15"/>
        <end position="27"/>
    </location>
</feature>